<name>A0A655WHJ2_VIBCL</name>
<gene>
    <name evidence="1" type="ORF">ERS013201_01231</name>
</gene>
<sequence length="71" mass="8391">MFGWAKFLFDQAIPQSTVKALFRNGRVECLNFFLSIIQECGFLGLIKALRNRVMFFDPHYFKLTQFCFCLL</sequence>
<protein>
    <submittedName>
        <fullName evidence="1">Uncharacterized protein</fullName>
    </submittedName>
</protein>
<dbReference type="AlphaFoldDB" id="A0A655WHJ2"/>
<evidence type="ECO:0000313" key="2">
    <source>
        <dbReference type="Proteomes" id="UP000046067"/>
    </source>
</evidence>
<proteinExistence type="predicted"/>
<dbReference type="EMBL" id="CWQJ01000006">
    <property type="protein sequence ID" value="CSB89144.1"/>
    <property type="molecule type" value="Genomic_DNA"/>
</dbReference>
<reference evidence="1 2" key="1">
    <citation type="submission" date="2015-07" db="EMBL/GenBank/DDBJ databases">
        <authorList>
            <consortium name="Pathogen Informatics"/>
        </authorList>
    </citation>
    <scope>NUCLEOTIDE SEQUENCE [LARGE SCALE GENOMIC DNA]</scope>
    <source>
        <strain evidence="1 2">A325</strain>
    </source>
</reference>
<evidence type="ECO:0000313" key="1">
    <source>
        <dbReference type="EMBL" id="CSB89144.1"/>
    </source>
</evidence>
<dbReference type="Proteomes" id="UP000046067">
    <property type="component" value="Unassembled WGS sequence"/>
</dbReference>
<organism evidence="1 2">
    <name type="scientific">Vibrio cholerae</name>
    <dbReference type="NCBI Taxonomy" id="666"/>
    <lineage>
        <taxon>Bacteria</taxon>
        <taxon>Pseudomonadati</taxon>
        <taxon>Pseudomonadota</taxon>
        <taxon>Gammaproteobacteria</taxon>
        <taxon>Vibrionales</taxon>
        <taxon>Vibrionaceae</taxon>
        <taxon>Vibrio</taxon>
    </lineage>
</organism>
<accession>A0A655WHJ2</accession>